<dbReference type="KEGG" id="aqu:105316851"/>
<keyword evidence="2" id="KW-1185">Reference proteome</keyword>
<dbReference type="PANTHER" id="PTHR21055:SF3">
    <property type="entry name" value="PROTEIN PHOSPHATASE 1 REGULATORY SUBUNIT 36"/>
    <property type="match status" value="1"/>
</dbReference>
<reference evidence="1" key="2">
    <citation type="submission" date="2017-05" db="UniProtKB">
        <authorList>
            <consortium name="EnsemblMetazoa"/>
        </authorList>
    </citation>
    <scope>IDENTIFICATION</scope>
</reference>
<sequence length="372" mass="42885">MFATTTSSMKQGKWYWNNSAKELHFEKTKSLLLLDVPVVKSPGSVEFIDKEDPNTPVTLYEVKTVALRLVNPKLLDSMSAKSIRLFDLCYKTEVFDKFLWRILEYFQFYLQHQEISRNQALEDNDSVGNTVRKELEIASNNLDQAKSNLGAVYISLISGMGIDFAHHTMQGRLRYSRWQLDQHLQEAIYEFAIFVTWITFNYDHWNTIHSVIGSLLRTTAFNKDLSVPCIKSKDEESDSEIYFKKENVPSEHLTWKIYSSRPSCGLLPRLRSPIFKVLYPPTEEVKLKTTLPKEELVFTHIGIIGQPKSNYDSKTLKFIVKDEDEEAARQSINESDSLTAEVPIVHSNARDIMVDEDGIINDDNTDFDSDLF</sequence>
<dbReference type="Proteomes" id="UP000007879">
    <property type="component" value="Unassembled WGS sequence"/>
</dbReference>
<dbReference type="GO" id="GO:0019902">
    <property type="term" value="F:phosphatase binding"/>
    <property type="evidence" value="ECO:0007669"/>
    <property type="project" value="InterPro"/>
</dbReference>
<reference evidence="2" key="1">
    <citation type="journal article" date="2010" name="Nature">
        <title>The Amphimedon queenslandica genome and the evolution of animal complexity.</title>
        <authorList>
            <person name="Srivastava M."/>
            <person name="Simakov O."/>
            <person name="Chapman J."/>
            <person name="Fahey B."/>
            <person name="Gauthier M.E."/>
            <person name="Mitros T."/>
            <person name="Richards G.S."/>
            <person name="Conaco C."/>
            <person name="Dacre M."/>
            <person name="Hellsten U."/>
            <person name="Larroux C."/>
            <person name="Putnam N.H."/>
            <person name="Stanke M."/>
            <person name="Adamska M."/>
            <person name="Darling A."/>
            <person name="Degnan S.M."/>
            <person name="Oakley T.H."/>
            <person name="Plachetzki D.C."/>
            <person name="Zhai Y."/>
            <person name="Adamski M."/>
            <person name="Calcino A."/>
            <person name="Cummins S.F."/>
            <person name="Goodstein D.M."/>
            <person name="Harris C."/>
            <person name="Jackson D.J."/>
            <person name="Leys S.P."/>
            <person name="Shu S."/>
            <person name="Woodcroft B.J."/>
            <person name="Vervoort M."/>
            <person name="Kosik K.S."/>
            <person name="Manning G."/>
            <person name="Degnan B.M."/>
            <person name="Rokhsar D.S."/>
        </authorList>
    </citation>
    <scope>NUCLEOTIDE SEQUENCE [LARGE SCALE GENOMIC DNA]</scope>
</reference>
<dbReference type="AlphaFoldDB" id="A0A1X7VGC1"/>
<name>A0A1X7VGC1_AMPQE</name>
<organism evidence="1">
    <name type="scientific">Amphimedon queenslandica</name>
    <name type="common">Sponge</name>
    <dbReference type="NCBI Taxonomy" id="400682"/>
    <lineage>
        <taxon>Eukaryota</taxon>
        <taxon>Metazoa</taxon>
        <taxon>Porifera</taxon>
        <taxon>Demospongiae</taxon>
        <taxon>Heteroscleromorpha</taxon>
        <taxon>Haplosclerida</taxon>
        <taxon>Niphatidae</taxon>
        <taxon>Amphimedon</taxon>
    </lineage>
</organism>
<proteinExistence type="predicted"/>
<accession>A0A1X7VGC1</accession>
<dbReference type="Pfam" id="PF14895">
    <property type="entry name" value="PPPI_inhib"/>
    <property type="match status" value="1"/>
</dbReference>
<dbReference type="OrthoDB" id="6724830at2759"/>
<dbReference type="EnsemblMetazoa" id="XM_019993570.1">
    <property type="protein sequence ID" value="XP_019849129.1"/>
    <property type="gene ID" value="LOC105316851"/>
</dbReference>
<evidence type="ECO:0000313" key="1">
    <source>
        <dbReference type="EnsemblMetazoa" id="Aqu2.1.38819_001"/>
    </source>
</evidence>
<gene>
    <name evidence="1" type="primary">105316851</name>
</gene>
<protein>
    <recommendedName>
        <fullName evidence="3">Protein phosphatase 1 regulatory subunit 36</fullName>
    </recommendedName>
</protein>
<evidence type="ECO:0000313" key="2">
    <source>
        <dbReference type="Proteomes" id="UP000007879"/>
    </source>
</evidence>
<evidence type="ECO:0008006" key="3">
    <source>
        <dbReference type="Google" id="ProtNLM"/>
    </source>
</evidence>
<dbReference type="EnsemblMetazoa" id="Aqu2.1.38819_001">
    <property type="protein sequence ID" value="Aqu2.1.38819_001"/>
    <property type="gene ID" value="Aqu2.1.38819"/>
</dbReference>
<dbReference type="InParanoid" id="A0A1X7VGC1"/>
<dbReference type="PANTHER" id="PTHR21055">
    <property type="entry name" value="PROTEIN PHOSPHATASE 1 REGULATORY SUBUNIT 36"/>
    <property type="match status" value="1"/>
</dbReference>
<dbReference type="InterPro" id="IPR026142">
    <property type="entry name" value="Pro_pase_1_reg_su_36"/>
</dbReference>
<dbReference type="STRING" id="400682.A0A1X7VGC1"/>